<keyword evidence="14" id="KW-1185">Reference proteome</keyword>
<evidence type="ECO:0000256" key="6">
    <source>
        <dbReference type="ARBA" id="ARBA00022771"/>
    </source>
</evidence>
<dbReference type="GO" id="GO:0008270">
    <property type="term" value="F:zinc ion binding"/>
    <property type="evidence" value="ECO:0007669"/>
    <property type="project" value="UniProtKB-KW"/>
</dbReference>
<gene>
    <name evidence="13" type="primary">ZNF346</name>
</gene>
<dbReference type="SUPFAM" id="SSF57667">
    <property type="entry name" value="beta-beta-alpha zinc fingers"/>
    <property type="match status" value="2"/>
</dbReference>
<accession>A0A667HF76</accession>
<evidence type="ECO:0000256" key="9">
    <source>
        <dbReference type="ARBA" id="ARBA00023242"/>
    </source>
</evidence>
<proteinExistence type="predicted"/>
<feature type="domain" description="C2H2-type" evidence="12">
    <location>
        <begin position="143"/>
        <end position="165"/>
    </location>
</feature>
<reference evidence="13" key="1">
    <citation type="submission" date="2025-08" db="UniProtKB">
        <authorList>
            <consortium name="Ensembl"/>
        </authorList>
    </citation>
    <scope>IDENTIFICATION</scope>
</reference>
<evidence type="ECO:0000256" key="7">
    <source>
        <dbReference type="ARBA" id="ARBA00022833"/>
    </source>
</evidence>
<dbReference type="PANTHER" id="PTHR46144:SF5">
    <property type="entry name" value="ZINC FINGER PROTEIN 346"/>
    <property type="match status" value="1"/>
</dbReference>
<keyword evidence="8" id="KW-0694">RNA-binding</keyword>
<protein>
    <recommendedName>
        <fullName evidence="10">Zinc finger protein 346</fullName>
    </recommendedName>
</protein>
<dbReference type="SMART" id="SM00355">
    <property type="entry name" value="ZnF_C2H2"/>
    <property type="match status" value="2"/>
</dbReference>
<evidence type="ECO:0000256" key="11">
    <source>
        <dbReference type="SAM" id="MobiDB-lite"/>
    </source>
</evidence>
<comment type="subcellular location">
    <subcellularLocation>
        <location evidence="2">Cytoplasm</location>
    </subcellularLocation>
    <subcellularLocation>
        <location evidence="1">Nucleus</location>
    </subcellularLocation>
</comment>
<dbReference type="InterPro" id="IPR003604">
    <property type="entry name" value="Matrin/U1-like-C_Znf_C2H2"/>
</dbReference>
<dbReference type="GeneID" id="115521567"/>
<dbReference type="PROSITE" id="PS00028">
    <property type="entry name" value="ZINC_FINGER_C2H2_1"/>
    <property type="match status" value="1"/>
</dbReference>
<evidence type="ECO:0000256" key="2">
    <source>
        <dbReference type="ARBA" id="ARBA00004496"/>
    </source>
</evidence>
<dbReference type="Ensembl" id="ENSLCNT00005011095.1">
    <property type="protein sequence ID" value="ENSLCNP00005009885.1"/>
    <property type="gene ID" value="ENSLCNG00005006453.1"/>
</dbReference>
<evidence type="ECO:0000256" key="4">
    <source>
        <dbReference type="ARBA" id="ARBA00022723"/>
    </source>
</evidence>
<feature type="region of interest" description="Disordered" evidence="11">
    <location>
        <begin position="1"/>
        <end position="33"/>
    </location>
</feature>
<dbReference type="FunFam" id="3.30.160.60:FF:000668">
    <property type="entry name" value="zinc finger protein 346 isoform X1"/>
    <property type="match status" value="1"/>
</dbReference>
<evidence type="ECO:0000256" key="1">
    <source>
        <dbReference type="ARBA" id="ARBA00004123"/>
    </source>
</evidence>
<dbReference type="Pfam" id="PF12874">
    <property type="entry name" value="zf-met"/>
    <property type="match status" value="2"/>
</dbReference>
<keyword evidence="3" id="KW-0963">Cytoplasm</keyword>
<evidence type="ECO:0000256" key="8">
    <source>
        <dbReference type="ARBA" id="ARBA00022884"/>
    </source>
</evidence>
<keyword evidence="7" id="KW-0862">Zinc</keyword>
<evidence type="ECO:0000256" key="10">
    <source>
        <dbReference type="ARBA" id="ARBA00039634"/>
    </source>
</evidence>
<dbReference type="InterPro" id="IPR036236">
    <property type="entry name" value="Znf_C2H2_sf"/>
</dbReference>
<feature type="compositionally biased region" description="Polar residues" evidence="11">
    <location>
        <begin position="185"/>
        <end position="196"/>
    </location>
</feature>
<keyword evidence="9" id="KW-0539">Nucleus</keyword>
<dbReference type="InterPro" id="IPR051868">
    <property type="entry name" value="ZN346_ZMAT4"/>
</dbReference>
<dbReference type="GO" id="GO:0003725">
    <property type="term" value="F:double-stranded RNA binding"/>
    <property type="evidence" value="ECO:0007669"/>
    <property type="project" value="TreeGrafter"/>
</dbReference>
<dbReference type="RefSeq" id="XP_030182763.1">
    <property type="nucleotide sequence ID" value="XM_030326903.1"/>
</dbReference>
<dbReference type="CTD" id="23567"/>
<organism evidence="13 14">
    <name type="scientific">Lynx canadensis</name>
    <name type="common">Canada lynx</name>
    <name type="synonym">Felis canadensis</name>
    <dbReference type="NCBI Taxonomy" id="61383"/>
    <lineage>
        <taxon>Eukaryota</taxon>
        <taxon>Metazoa</taxon>
        <taxon>Chordata</taxon>
        <taxon>Craniata</taxon>
        <taxon>Vertebrata</taxon>
        <taxon>Euteleostomi</taxon>
        <taxon>Mammalia</taxon>
        <taxon>Eutheria</taxon>
        <taxon>Laurasiatheria</taxon>
        <taxon>Carnivora</taxon>
        <taxon>Feliformia</taxon>
        <taxon>Felidae</taxon>
        <taxon>Felinae</taxon>
        <taxon>Lynx</taxon>
    </lineage>
</organism>
<keyword evidence="6" id="KW-0863">Zinc-finger</keyword>
<keyword evidence="5" id="KW-0677">Repeat</keyword>
<dbReference type="AlphaFoldDB" id="A0A667HF76"/>
<dbReference type="SMART" id="SM00451">
    <property type="entry name" value="ZnF_U1"/>
    <property type="match status" value="2"/>
</dbReference>
<sequence length="196" mass="21872">MEYTALGTVEAADSGGALPYNSSEEREGREQDGLRFDRERARRLWEAVSGAQPVGREEALSKRLTNPFLVASTLALHQNREMIDPDKFCSLCHATFNDPVMAQQHYVGKKHRKQETKLKLMAHYGRLADPAVTDSSAGKGYPCKTCKIVLNSIEQYQAHVSGFKHKNQSPKTMASPLGQIPMQRQPIQKDSATLED</sequence>
<keyword evidence="4" id="KW-0479">Metal-binding</keyword>
<evidence type="ECO:0000313" key="13">
    <source>
        <dbReference type="Ensembl" id="ENSLCNP00005009885.1"/>
    </source>
</evidence>
<dbReference type="FunFam" id="3.30.160.60:FF:000581">
    <property type="entry name" value="zinc finger protein 346 isoform X1"/>
    <property type="match status" value="1"/>
</dbReference>
<dbReference type="PANTHER" id="PTHR46144">
    <property type="entry name" value="ZINC FINGER PROTEIN 385B-LIKE"/>
    <property type="match status" value="1"/>
</dbReference>
<evidence type="ECO:0000259" key="12">
    <source>
        <dbReference type="PROSITE" id="PS00028"/>
    </source>
</evidence>
<dbReference type="Gene3D" id="3.30.160.60">
    <property type="entry name" value="Classic Zinc Finger"/>
    <property type="match status" value="2"/>
</dbReference>
<dbReference type="InterPro" id="IPR013087">
    <property type="entry name" value="Znf_C2H2_type"/>
</dbReference>
<dbReference type="GO" id="GO:0005634">
    <property type="term" value="C:nucleus"/>
    <property type="evidence" value="ECO:0007669"/>
    <property type="project" value="UniProtKB-SubCell"/>
</dbReference>
<reference evidence="13" key="2">
    <citation type="submission" date="2025-09" db="UniProtKB">
        <authorList>
            <consortium name="Ensembl"/>
        </authorList>
    </citation>
    <scope>IDENTIFICATION</scope>
</reference>
<feature type="region of interest" description="Disordered" evidence="11">
    <location>
        <begin position="164"/>
        <end position="196"/>
    </location>
</feature>
<dbReference type="Proteomes" id="UP000472241">
    <property type="component" value="Unplaced"/>
</dbReference>
<evidence type="ECO:0000313" key="14">
    <source>
        <dbReference type="Proteomes" id="UP000472241"/>
    </source>
</evidence>
<evidence type="ECO:0000256" key="5">
    <source>
        <dbReference type="ARBA" id="ARBA00022737"/>
    </source>
</evidence>
<evidence type="ECO:0000256" key="3">
    <source>
        <dbReference type="ARBA" id="ARBA00022490"/>
    </source>
</evidence>
<dbReference type="GO" id="GO:0005737">
    <property type="term" value="C:cytoplasm"/>
    <property type="evidence" value="ECO:0007669"/>
    <property type="project" value="UniProtKB-SubCell"/>
</dbReference>
<name>A0A667HF76_LYNCA</name>
<feature type="compositionally biased region" description="Basic and acidic residues" evidence="11">
    <location>
        <begin position="23"/>
        <end position="33"/>
    </location>
</feature>